<gene>
    <name evidence="3" type="ORF">LTR91_023043</name>
</gene>
<sequence length="532" mass="58483">MAAACAPLNDDANVAAAVAEEGKEDSDMVDVQEDFDAQSQDKQSFCPITDADVNPFPLMKMPAEIRNEIYRACLTRPFTVLLSRREPPPPERKPEKAVDVVELSDTEEEGESFLVVANTGSGATSASATSAQSGGSQNPTPGLHSWANRTTRPVRLLNSSSSTQATVGTGTASSTRASTRSTQQHAQAAARAQLRNLAAAKPDPPRVPRSQDEDPLLVNLLRCSKTVYQEARSILYAENLFALDLDTALTTLAALHQRSRRQIKHVEVEIPCYNEILERFQETVRLSLRYCWGLKKLVIHMPFTLPGADGSGTTGNTTVYANGFDILRWLPRPCEVVLSGQICKEIEQVVSKNANLARTLDEPASEVELVKLAWICASRRRRWRAGAVDLGLSTSLKMIIPAGPAAATLRLWCIFRDTRPRPRAVQGNSGLHITYTITRTARLRTPAIDIERDGAYAWGVASARWNKGDWCMRSLSSDCYCEQHIERGREGTLGQHGFEWKGGWDVGKRVVDVSVLKMGDYECLYAAPGSIE</sequence>
<reference evidence="3" key="1">
    <citation type="submission" date="2023-06" db="EMBL/GenBank/DDBJ databases">
        <title>Black Yeasts Isolated from many extreme environments.</title>
        <authorList>
            <person name="Coleine C."/>
            <person name="Stajich J.E."/>
            <person name="Selbmann L."/>
        </authorList>
    </citation>
    <scope>NUCLEOTIDE SEQUENCE</scope>
    <source>
        <strain evidence="3">CCFEE 5200</strain>
    </source>
</reference>
<dbReference type="InterPro" id="IPR056632">
    <property type="entry name" value="DUF7730"/>
</dbReference>
<dbReference type="Proteomes" id="UP001175353">
    <property type="component" value="Unassembled WGS sequence"/>
</dbReference>
<organism evidence="3 4">
    <name type="scientific">Friedmanniomyces endolithicus</name>
    <dbReference type="NCBI Taxonomy" id="329885"/>
    <lineage>
        <taxon>Eukaryota</taxon>
        <taxon>Fungi</taxon>
        <taxon>Dikarya</taxon>
        <taxon>Ascomycota</taxon>
        <taxon>Pezizomycotina</taxon>
        <taxon>Dothideomycetes</taxon>
        <taxon>Dothideomycetidae</taxon>
        <taxon>Mycosphaerellales</taxon>
        <taxon>Teratosphaeriaceae</taxon>
        <taxon>Friedmanniomyces</taxon>
    </lineage>
</organism>
<proteinExistence type="predicted"/>
<name>A0AAN6JYT5_9PEZI</name>
<dbReference type="PANTHER" id="PTHR42085:SF7">
    <property type="entry name" value="F-BOX DOMAIN-CONTAINING PROTEIN"/>
    <property type="match status" value="1"/>
</dbReference>
<dbReference type="Pfam" id="PF24864">
    <property type="entry name" value="DUF7730"/>
    <property type="match status" value="1"/>
</dbReference>
<feature type="compositionally biased region" description="Low complexity" evidence="1">
    <location>
        <begin position="159"/>
        <end position="191"/>
    </location>
</feature>
<feature type="region of interest" description="Disordered" evidence="1">
    <location>
        <begin position="121"/>
        <end position="191"/>
    </location>
</feature>
<keyword evidence="4" id="KW-1185">Reference proteome</keyword>
<protein>
    <recommendedName>
        <fullName evidence="2">DUF7730 domain-containing protein</fullName>
    </recommendedName>
</protein>
<dbReference type="PANTHER" id="PTHR42085">
    <property type="entry name" value="F-BOX DOMAIN-CONTAINING PROTEIN"/>
    <property type="match status" value="1"/>
</dbReference>
<dbReference type="InterPro" id="IPR038883">
    <property type="entry name" value="AN11006-like"/>
</dbReference>
<evidence type="ECO:0000313" key="4">
    <source>
        <dbReference type="Proteomes" id="UP001175353"/>
    </source>
</evidence>
<feature type="compositionally biased region" description="Low complexity" evidence="1">
    <location>
        <begin position="121"/>
        <end position="137"/>
    </location>
</feature>
<accession>A0AAN6JYT5</accession>
<feature type="domain" description="DUF7730" evidence="2">
    <location>
        <begin position="212"/>
        <end position="277"/>
    </location>
</feature>
<comment type="caution">
    <text evidence="3">The sequence shown here is derived from an EMBL/GenBank/DDBJ whole genome shotgun (WGS) entry which is preliminary data.</text>
</comment>
<evidence type="ECO:0000313" key="3">
    <source>
        <dbReference type="EMBL" id="KAK0955010.1"/>
    </source>
</evidence>
<evidence type="ECO:0000256" key="1">
    <source>
        <dbReference type="SAM" id="MobiDB-lite"/>
    </source>
</evidence>
<dbReference type="AlphaFoldDB" id="A0AAN6JYT5"/>
<dbReference type="EMBL" id="JAUJLE010000484">
    <property type="protein sequence ID" value="KAK0955010.1"/>
    <property type="molecule type" value="Genomic_DNA"/>
</dbReference>
<evidence type="ECO:0000259" key="2">
    <source>
        <dbReference type="Pfam" id="PF24864"/>
    </source>
</evidence>